<reference evidence="2" key="1">
    <citation type="journal article" date="2022" name="Mol. Ecol. Resour.">
        <title>The genomes of chicory, endive, great burdock and yacon provide insights into Asteraceae palaeo-polyploidization history and plant inulin production.</title>
        <authorList>
            <person name="Fan W."/>
            <person name="Wang S."/>
            <person name="Wang H."/>
            <person name="Wang A."/>
            <person name="Jiang F."/>
            <person name="Liu H."/>
            <person name="Zhao H."/>
            <person name="Xu D."/>
            <person name="Zhang Y."/>
        </authorList>
    </citation>
    <scope>NUCLEOTIDE SEQUENCE [LARGE SCALE GENOMIC DNA]</scope>
    <source>
        <strain evidence="2">cv. Yunnan</strain>
    </source>
</reference>
<keyword evidence="2" id="KW-1185">Reference proteome</keyword>
<protein>
    <submittedName>
        <fullName evidence="1">Uncharacterized protein</fullName>
    </submittedName>
</protein>
<sequence>MVVRSADTSQTLAFDFRETAPLAASENMYENNLEAKYKEHCQWVFQERYPAFIKLGQYTGGYLGKHCLIQPSGSRKMGSWLHLILLVKFQAMKIK</sequence>
<dbReference type="EMBL" id="CM042041">
    <property type="protein sequence ID" value="KAI3711586.1"/>
    <property type="molecule type" value="Genomic_DNA"/>
</dbReference>
<organism evidence="1 2">
    <name type="scientific">Smallanthus sonchifolius</name>
    <dbReference type="NCBI Taxonomy" id="185202"/>
    <lineage>
        <taxon>Eukaryota</taxon>
        <taxon>Viridiplantae</taxon>
        <taxon>Streptophyta</taxon>
        <taxon>Embryophyta</taxon>
        <taxon>Tracheophyta</taxon>
        <taxon>Spermatophyta</taxon>
        <taxon>Magnoliopsida</taxon>
        <taxon>eudicotyledons</taxon>
        <taxon>Gunneridae</taxon>
        <taxon>Pentapetalae</taxon>
        <taxon>asterids</taxon>
        <taxon>campanulids</taxon>
        <taxon>Asterales</taxon>
        <taxon>Asteraceae</taxon>
        <taxon>Asteroideae</taxon>
        <taxon>Heliantheae alliance</taxon>
        <taxon>Millerieae</taxon>
        <taxon>Smallanthus</taxon>
    </lineage>
</organism>
<gene>
    <name evidence="1" type="ORF">L1987_70125</name>
</gene>
<dbReference type="Proteomes" id="UP001056120">
    <property type="component" value="Linkage Group LG24"/>
</dbReference>
<reference evidence="1 2" key="2">
    <citation type="journal article" date="2022" name="Mol. Ecol. Resour.">
        <title>The genomes of chicory, endive, great burdock and yacon provide insights into Asteraceae paleo-polyploidization history and plant inulin production.</title>
        <authorList>
            <person name="Fan W."/>
            <person name="Wang S."/>
            <person name="Wang H."/>
            <person name="Wang A."/>
            <person name="Jiang F."/>
            <person name="Liu H."/>
            <person name="Zhao H."/>
            <person name="Xu D."/>
            <person name="Zhang Y."/>
        </authorList>
    </citation>
    <scope>NUCLEOTIDE SEQUENCE [LARGE SCALE GENOMIC DNA]</scope>
    <source>
        <strain evidence="2">cv. Yunnan</strain>
        <tissue evidence="1">Leaves</tissue>
    </source>
</reference>
<evidence type="ECO:0000313" key="2">
    <source>
        <dbReference type="Proteomes" id="UP001056120"/>
    </source>
</evidence>
<accession>A0ACB9APA2</accession>
<proteinExistence type="predicted"/>
<name>A0ACB9APA2_9ASTR</name>
<comment type="caution">
    <text evidence="1">The sequence shown here is derived from an EMBL/GenBank/DDBJ whole genome shotgun (WGS) entry which is preliminary data.</text>
</comment>
<evidence type="ECO:0000313" key="1">
    <source>
        <dbReference type="EMBL" id="KAI3711586.1"/>
    </source>
</evidence>